<comment type="caution">
    <text evidence="5">The sequence shown here is derived from an EMBL/GenBank/DDBJ whole genome shotgun (WGS) entry which is preliminary data.</text>
</comment>
<dbReference type="PROSITE" id="PS50883">
    <property type="entry name" value="EAL"/>
    <property type="match status" value="1"/>
</dbReference>
<gene>
    <name evidence="5" type="ORF">CKO40_20505</name>
</gene>
<dbReference type="RefSeq" id="WP_338074235.1">
    <property type="nucleotide sequence ID" value="NZ_NRSJ01000053.1"/>
</dbReference>
<evidence type="ECO:0000313" key="6">
    <source>
        <dbReference type="Proteomes" id="UP001296776"/>
    </source>
</evidence>
<feature type="modified residue" description="4-aspartylphosphate" evidence="1">
    <location>
        <position position="64"/>
    </location>
</feature>
<organism evidence="5 6">
    <name type="scientific">Halochromatium glycolicum</name>
    <dbReference type="NCBI Taxonomy" id="85075"/>
    <lineage>
        <taxon>Bacteria</taxon>
        <taxon>Pseudomonadati</taxon>
        <taxon>Pseudomonadota</taxon>
        <taxon>Gammaproteobacteria</taxon>
        <taxon>Chromatiales</taxon>
        <taxon>Chromatiaceae</taxon>
        <taxon>Halochromatium</taxon>
    </lineage>
</organism>
<dbReference type="SMART" id="SM00448">
    <property type="entry name" value="REC"/>
    <property type="match status" value="1"/>
</dbReference>
<dbReference type="Gene3D" id="3.40.50.2300">
    <property type="match status" value="1"/>
</dbReference>
<accession>A0AAJ0U7T4</accession>
<feature type="region of interest" description="Disordered" evidence="2">
    <location>
        <begin position="137"/>
        <end position="160"/>
    </location>
</feature>
<dbReference type="InterPro" id="IPR001789">
    <property type="entry name" value="Sig_transdc_resp-reg_receiver"/>
</dbReference>
<dbReference type="Pfam" id="PF00563">
    <property type="entry name" value="EAL"/>
    <property type="match status" value="1"/>
</dbReference>
<dbReference type="GO" id="GO:0000160">
    <property type="term" value="P:phosphorelay signal transduction system"/>
    <property type="evidence" value="ECO:0007669"/>
    <property type="project" value="InterPro"/>
</dbReference>
<dbReference type="InterPro" id="IPR011006">
    <property type="entry name" value="CheY-like_superfamily"/>
</dbReference>
<dbReference type="InterPro" id="IPR050706">
    <property type="entry name" value="Cyclic-di-GMP_PDE-like"/>
</dbReference>
<dbReference type="EMBL" id="NRSJ01000053">
    <property type="protein sequence ID" value="MBK1706856.1"/>
    <property type="molecule type" value="Genomic_DNA"/>
</dbReference>
<protein>
    <recommendedName>
        <fullName evidence="7">EAL domain, c-di-GMP-specific phosphodiesterase class I (Or its enzymatically inactive variant)</fullName>
    </recommendedName>
</protein>
<dbReference type="InterPro" id="IPR001633">
    <property type="entry name" value="EAL_dom"/>
</dbReference>
<dbReference type="SUPFAM" id="SSF52172">
    <property type="entry name" value="CheY-like"/>
    <property type="match status" value="1"/>
</dbReference>
<dbReference type="Gene3D" id="3.20.20.450">
    <property type="entry name" value="EAL domain"/>
    <property type="match status" value="1"/>
</dbReference>
<reference evidence="5" key="2">
    <citation type="journal article" date="2020" name="Microorganisms">
        <title>Osmotic Adaptation and Compatible Solute Biosynthesis of Phototrophic Bacteria as Revealed from Genome Analyses.</title>
        <authorList>
            <person name="Imhoff J.F."/>
            <person name="Rahn T."/>
            <person name="Kunzel S."/>
            <person name="Keller A."/>
            <person name="Neulinger S.C."/>
        </authorList>
    </citation>
    <scope>NUCLEOTIDE SEQUENCE</scope>
    <source>
        <strain evidence="5">DSM 11080</strain>
    </source>
</reference>
<dbReference type="SUPFAM" id="SSF141868">
    <property type="entry name" value="EAL domain-like"/>
    <property type="match status" value="1"/>
</dbReference>
<sequence length="425" mass="45977">MHQETPNTPEKKRMLIHCLDDEPRVELLLQRILDAQGHELRFDSSVKDFKAAVAGTTPDLILLDLGLGQESGIDVIHWLAEHDLVLPLVLLSGRGDSLLDTARRVAEGHGVAVRGVVNKGRLARDLPALLDELSAADPSNDIKPAPAHEDEAPPPLPNARRSYLKPESLQLAISQGAILPFLQPIVSIADGTLSGAEVLARLRLPNGRILDAGYFIPVAEAHNLLSPVTESLLDRLLEKRSQLAEVALDFLAVNLSAPCLEDGRGVELVRSLVTGLEGICTVRTEITESVATQATQRIQATAAHIKLAGASLAIDDFGTGYSSLRALAELPFETLKIDTSFVNEMFDSQKTLNLLRAIIKFGHGLGLQLVAEGIETEAQRELLIAEGVDFGQGFLFGAPMPIDEFIKRFPQRQLGDPVNALAYAL</sequence>
<evidence type="ECO:0000256" key="1">
    <source>
        <dbReference type="PROSITE-ProRule" id="PRU00169"/>
    </source>
</evidence>
<dbReference type="PANTHER" id="PTHR33121:SF70">
    <property type="entry name" value="SIGNALING PROTEIN YKOW"/>
    <property type="match status" value="1"/>
</dbReference>
<dbReference type="CDD" id="cd01948">
    <property type="entry name" value="EAL"/>
    <property type="match status" value="1"/>
</dbReference>
<keyword evidence="1" id="KW-0597">Phosphoprotein</keyword>
<evidence type="ECO:0000259" key="4">
    <source>
        <dbReference type="PROSITE" id="PS50883"/>
    </source>
</evidence>
<dbReference type="InterPro" id="IPR035919">
    <property type="entry name" value="EAL_sf"/>
</dbReference>
<evidence type="ECO:0000313" key="5">
    <source>
        <dbReference type="EMBL" id="MBK1706856.1"/>
    </source>
</evidence>
<dbReference type="Proteomes" id="UP001296776">
    <property type="component" value="Unassembled WGS sequence"/>
</dbReference>
<evidence type="ECO:0008006" key="7">
    <source>
        <dbReference type="Google" id="ProtNLM"/>
    </source>
</evidence>
<name>A0AAJ0U7T4_9GAMM</name>
<feature type="domain" description="EAL" evidence="4">
    <location>
        <begin position="162"/>
        <end position="413"/>
    </location>
</feature>
<proteinExistence type="predicted"/>
<feature type="domain" description="Response regulatory" evidence="3">
    <location>
        <begin position="15"/>
        <end position="134"/>
    </location>
</feature>
<dbReference type="GO" id="GO:0071111">
    <property type="term" value="F:cyclic-guanylate-specific phosphodiesterase activity"/>
    <property type="evidence" value="ECO:0007669"/>
    <property type="project" value="InterPro"/>
</dbReference>
<dbReference type="AlphaFoldDB" id="A0AAJ0U7T4"/>
<dbReference type="SMART" id="SM00052">
    <property type="entry name" value="EAL"/>
    <property type="match status" value="1"/>
</dbReference>
<reference evidence="5" key="1">
    <citation type="submission" date="2017-08" db="EMBL/GenBank/DDBJ databases">
        <authorList>
            <person name="Imhoff J.F."/>
            <person name="Rahn T."/>
            <person name="Kuenzel S."/>
            <person name="Neulinger S.C."/>
        </authorList>
    </citation>
    <scope>NUCLEOTIDE SEQUENCE</scope>
    <source>
        <strain evidence="5">DSM 11080</strain>
    </source>
</reference>
<dbReference type="PROSITE" id="PS50110">
    <property type="entry name" value="RESPONSE_REGULATORY"/>
    <property type="match status" value="1"/>
</dbReference>
<keyword evidence="6" id="KW-1185">Reference proteome</keyword>
<evidence type="ECO:0000259" key="3">
    <source>
        <dbReference type="PROSITE" id="PS50110"/>
    </source>
</evidence>
<dbReference type="PANTHER" id="PTHR33121">
    <property type="entry name" value="CYCLIC DI-GMP PHOSPHODIESTERASE PDEF"/>
    <property type="match status" value="1"/>
</dbReference>
<dbReference type="Pfam" id="PF00072">
    <property type="entry name" value="Response_reg"/>
    <property type="match status" value="1"/>
</dbReference>
<evidence type="ECO:0000256" key="2">
    <source>
        <dbReference type="SAM" id="MobiDB-lite"/>
    </source>
</evidence>